<feature type="repeat" description="TPR" evidence="3">
    <location>
        <begin position="535"/>
        <end position="568"/>
    </location>
</feature>
<reference evidence="5" key="1">
    <citation type="submission" date="2021-01" db="EMBL/GenBank/DDBJ databases">
        <authorList>
            <person name="Corre E."/>
            <person name="Pelletier E."/>
            <person name="Niang G."/>
            <person name="Scheremetjew M."/>
            <person name="Finn R."/>
            <person name="Kale V."/>
            <person name="Holt S."/>
            <person name="Cochrane G."/>
            <person name="Meng A."/>
            <person name="Brown T."/>
            <person name="Cohen L."/>
        </authorList>
    </citation>
    <scope>NUCLEOTIDE SEQUENCE</scope>
    <source>
        <strain evidence="5">MM31A-1</strain>
    </source>
</reference>
<dbReference type="EMBL" id="HBIO01006973">
    <property type="protein sequence ID" value="CAE0460319.1"/>
    <property type="molecule type" value="Transcribed_RNA"/>
</dbReference>
<evidence type="ECO:0000256" key="4">
    <source>
        <dbReference type="SAM" id="MobiDB-lite"/>
    </source>
</evidence>
<evidence type="ECO:0000313" key="5">
    <source>
        <dbReference type="EMBL" id="CAE0460319.1"/>
    </source>
</evidence>
<dbReference type="PANTHER" id="PTHR22904">
    <property type="entry name" value="TPR REPEAT CONTAINING PROTEIN"/>
    <property type="match status" value="1"/>
</dbReference>
<dbReference type="GO" id="GO:0051879">
    <property type="term" value="F:Hsp90 protein binding"/>
    <property type="evidence" value="ECO:0007669"/>
    <property type="project" value="TreeGrafter"/>
</dbReference>
<keyword evidence="2 3" id="KW-0802">TPR repeat</keyword>
<dbReference type="AlphaFoldDB" id="A0A7S3PZL3"/>
<dbReference type="PANTHER" id="PTHR22904:SF523">
    <property type="entry name" value="STRESS-INDUCED-PHOSPHOPROTEIN 1"/>
    <property type="match status" value="1"/>
</dbReference>
<keyword evidence="1" id="KW-0677">Repeat</keyword>
<dbReference type="Gene3D" id="1.25.40.10">
    <property type="entry name" value="Tetratricopeptide repeat domain"/>
    <property type="match status" value="1"/>
</dbReference>
<feature type="compositionally biased region" description="Low complexity" evidence="4">
    <location>
        <begin position="155"/>
        <end position="164"/>
    </location>
</feature>
<dbReference type="InterPro" id="IPR019734">
    <property type="entry name" value="TPR_rpt"/>
</dbReference>
<evidence type="ECO:0000256" key="1">
    <source>
        <dbReference type="ARBA" id="ARBA00022737"/>
    </source>
</evidence>
<dbReference type="PROSITE" id="PS50005">
    <property type="entry name" value="TPR"/>
    <property type="match status" value="1"/>
</dbReference>
<organism evidence="5">
    <name type="scientific">Chaetoceros debilis</name>
    <dbReference type="NCBI Taxonomy" id="122233"/>
    <lineage>
        <taxon>Eukaryota</taxon>
        <taxon>Sar</taxon>
        <taxon>Stramenopiles</taxon>
        <taxon>Ochrophyta</taxon>
        <taxon>Bacillariophyta</taxon>
        <taxon>Coscinodiscophyceae</taxon>
        <taxon>Chaetocerotophycidae</taxon>
        <taxon>Chaetocerotales</taxon>
        <taxon>Chaetocerotaceae</taxon>
        <taxon>Chaetoceros</taxon>
    </lineage>
</organism>
<dbReference type="SUPFAM" id="SSF48452">
    <property type="entry name" value="TPR-like"/>
    <property type="match status" value="1"/>
</dbReference>
<name>A0A7S3PZL3_9STRA</name>
<feature type="region of interest" description="Disordered" evidence="4">
    <location>
        <begin position="149"/>
        <end position="183"/>
    </location>
</feature>
<dbReference type="SMART" id="SM00028">
    <property type="entry name" value="TPR"/>
    <property type="match status" value="3"/>
</dbReference>
<proteinExistence type="predicted"/>
<gene>
    <name evidence="5" type="ORF">CDEB00056_LOCUS5160</name>
</gene>
<sequence length="592" mass="63872">MSGTAGRTNYSEWNSKTNALLSQLEAEEEAERTEAQSALGNDGKYAASHAEATERTKQEDVSKVKKVLDNHKARELGVVQVLHSLLDAKDSDNDNDCDTMEEGKNTSENVHTRFITCQDVSAGKRVLNISDTKGPGKIILTQDLTNLQSQMGKDNTTTSSSNNNDIKGKGGLSPKSYPGDVENSAPDHVTGGGIINGLIKVSISNVHDCTLSLNCKVITGLLEISHCSNVTVILNKDSTIVTVQADLCQNLTLEFHDAPSGKGISPIPGRNPLKYWGEDKDDRIFHAGVENLVVKSLRDGYVDHETKADFRENGAKAVGNASAEEVQFVTSVVEGELITERVLRQGTATGTSITGALGGGDESGGGARAMTAREMKEVQNRKEQIRKSVDERLGGIKILDKDGKEVPKVVKSDEKIASDDNNNGVDDAIEELYAGMSAADIDTIINDCDAQKSKGNEAFSAGEYGQAVLLYTLTLDRAAELPDLADNNNAPVTGKQLYPRHMVLSNRSAAFLKLGHHDKALADGTEAARLEPAYVKGVFRKGLALHAMGKYSEAITPLAAALKIEPKNKQIKQALQFAEVRMQQEIRQRIYG</sequence>
<evidence type="ECO:0000256" key="2">
    <source>
        <dbReference type="ARBA" id="ARBA00022803"/>
    </source>
</evidence>
<accession>A0A7S3PZL3</accession>
<dbReference type="InterPro" id="IPR011990">
    <property type="entry name" value="TPR-like_helical_dom_sf"/>
</dbReference>
<evidence type="ECO:0000256" key="3">
    <source>
        <dbReference type="PROSITE-ProRule" id="PRU00339"/>
    </source>
</evidence>
<feature type="region of interest" description="Disordered" evidence="4">
    <location>
        <begin position="1"/>
        <end position="59"/>
    </location>
</feature>
<feature type="compositionally biased region" description="Polar residues" evidence="4">
    <location>
        <begin position="1"/>
        <end position="18"/>
    </location>
</feature>
<protein>
    <submittedName>
        <fullName evidence="5">Uncharacterized protein</fullName>
    </submittedName>
</protein>